<dbReference type="PANTHER" id="PTHR22091:SF1">
    <property type="entry name" value="COILED-COIL DOMAIN-CONTAINING PROTEIN 77"/>
    <property type="match status" value="1"/>
</dbReference>
<feature type="coiled-coil region" evidence="1">
    <location>
        <begin position="10"/>
        <end position="61"/>
    </location>
</feature>
<dbReference type="PANTHER" id="PTHR22091">
    <property type="entry name" value="COILED-COIL DOMAIN-CONTAINING PROTEIN 77"/>
    <property type="match status" value="1"/>
</dbReference>
<dbReference type="Ensembl" id="ENSNFUT00015054380.1">
    <property type="protein sequence ID" value="ENSNFUP00015052157.1"/>
    <property type="gene ID" value="ENSNFUG00015024335.1"/>
</dbReference>
<proteinExistence type="predicted"/>
<evidence type="ECO:0000313" key="2">
    <source>
        <dbReference type="Ensembl" id="ENSNFUP00015052157.1"/>
    </source>
</evidence>
<sequence length="374" mass="44376">AYLLPSRELLEFYRQKITQYDDEHEDLLQTLEKYRSVTEDQNKLQREIRQREGEITELQNALSDMQVYLFQEREQSLRLYAENDRLKIRELEDRKKVQHLLTLIGPDAGEVTYFHQEPPHKVTITQKRLETQLEENFNLRPTSKGSLAQYKNENQTLLLQVEALQAQMEEQTRLAKEQVEALLEDRKIKTEEAQAQRQRDQERIAALNDKLQRTQNLLHESTRDFLQLKFDTRALQEDLKQAHHLVEMYKEQCIAMETELSQIREEGDAGREIFKDRSDKMAKRLQLMTQRYEALEKRRAMEVEGFKADLKILRQKLKDVEKQLLKVTLNVGPNQDLAILHEVRQTSSRTKRVQSELMALKAKIFGLENELRFS</sequence>
<dbReference type="InterPro" id="IPR037696">
    <property type="entry name" value="CCDC77"/>
</dbReference>
<reference evidence="2" key="1">
    <citation type="submission" date="2014-08" db="EMBL/GenBank/DDBJ databases">
        <authorList>
            <person name="Senf B."/>
            <person name="Petzold A."/>
            <person name="Downie B.R."/>
            <person name="Koch P."/>
            <person name="Platzer M."/>
        </authorList>
    </citation>
    <scope>NUCLEOTIDE SEQUENCE [LARGE SCALE GENOMIC DNA]</scope>
    <source>
        <strain evidence="2">GRZ</strain>
    </source>
</reference>
<evidence type="ECO:0000313" key="3">
    <source>
        <dbReference type="Proteomes" id="UP000694548"/>
    </source>
</evidence>
<feature type="coiled-coil region" evidence="1">
    <location>
        <begin position="147"/>
        <end position="370"/>
    </location>
</feature>
<reference evidence="2" key="3">
    <citation type="submission" date="2025-09" db="UniProtKB">
        <authorList>
            <consortium name="Ensembl"/>
        </authorList>
    </citation>
    <scope>IDENTIFICATION</scope>
</reference>
<dbReference type="Proteomes" id="UP000694548">
    <property type="component" value="Chromosome sgr13"/>
</dbReference>
<keyword evidence="3" id="KW-1185">Reference proteome</keyword>
<reference evidence="2" key="2">
    <citation type="submission" date="2025-08" db="UniProtKB">
        <authorList>
            <consortium name="Ensembl"/>
        </authorList>
    </citation>
    <scope>IDENTIFICATION</scope>
</reference>
<gene>
    <name evidence="2" type="primary">CCDC77</name>
    <name evidence="2" type="synonym">ccdc77</name>
</gene>
<accession>A0A8C6Q192</accession>
<dbReference type="GO" id="GO:0005813">
    <property type="term" value="C:centrosome"/>
    <property type="evidence" value="ECO:0007669"/>
    <property type="project" value="TreeGrafter"/>
</dbReference>
<dbReference type="GeneTree" id="ENSGT00390000010251"/>
<dbReference type="AlphaFoldDB" id="A0A8C6Q192"/>
<protein>
    <submittedName>
        <fullName evidence="2">Coiled-coil domain containing 77</fullName>
    </submittedName>
</protein>
<evidence type="ECO:0000256" key="1">
    <source>
        <dbReference type="SAM" id="Coils"/>
    </source>
</evidence>
<organism evidence="2 3">
    <name type="scientific">Nothobranchius furzeri</name>
    <name type="common">Turquoise killifish</name>
    <dbReference type="NCBI Taxonomy" id="105023"/>
    <lineage>
        <taxon>Eukaryota</taxon>
        <taxon>Metazoa</taxon>
        <taxon>Chordata</taxon>
        <taxon>Craniata</taxon>
        <taxon>Vertebrata</taxon>
        <taxon>Euteleostomi</taxon>
        <taxon>Actinopterygii</taxon>
        <taxon>Neopterygii</taxon>
        <taxon>Teleostei</taxon>
        <taxon>Neoteleostei</taxon>
        <taxon>Acanthomorphata</taxon>
        <taxon>Ovalentaria</taxon>
        <taxon>Atherinomorphae</taxon>
        <taxon>Cyprinodontiformes</taxon>
        <taxon>Nothobranchiidae</taxon>
        <taxon>Nothobranchius</taxon>
    </lineage>
</organism>
<keyword evidence="1" id="KW-0175">Coiled coil</keyword>
<name>A0A8C6Q192_NOTFU</name>